<feature type="compositionally biased region" description="Acidic residues" evidence="1">
    <location>
        <begin position="1"/>
        <end position="10"/>
    </location>
</feature>
<evidence type="ECO:0000313" key="3">
    <source>
        <dbReference type="Proteomes" id="UP000292085"/>
    </source>
</evidence>
<accession>A0A4Q6XP55</accession>
<dbReference type="AlphaFoldDB" id="A0A4Q6XP55"/>
<proteinExistence type="predicted"/>
<dbReference type="InterPro" id="IPR010921">
    <property type="entry name" value="Trp_repressor/repl_initiator"/>
</dbReference>
<dbReference type="InterPro" id="IPR002514">
    <property type="entry name" value="Transposase_8"/>
</dbReference>
<reference evidence="2 3" key="1">
    <citation type="submission" date="2019-02" db="EMBL/GenBank/DDBJ databases">
        <authorList>
            <person name="Li Y."/>
        </authorList>
    </citation>
    <scope>NUCLEOTIDE SEQUENCE [LARGE SCALE GENOMIC DNA]</scope>
    <source>
        <strain evidence="2 3">3-7</strain>
    </source>
</reference>
<name>A0A4Q6XP55_9SPHN</name>
<dbReference type="GO" id="GO:0006313">
    <property type="term" value="P:DNA transposition"/>
    <property type="evidence" value="ECO:0007669"/>
    <property type="project" value="InterPro"/>
</dbReference>
<dbReference type="Pfam" id="PF01527">
    <property type="entry name" value="HTH_Tnp_1"/>
    <property type="match status" value="1"/>
</dbReference>
<dbReference type="PANTHER" id="PTHR37936:SF3">
    <property type="entry name" value="TRANSPOSASE INSC FOR INSERTION ELEMENT IS2A-RELATED"/>
    <property type="match status" value="1"/>
</dbReference>
<dbReference type="OrthoDB" id="7476756at2"/>
<keyword evidence="3" id="KW-1185">Reference proteome</keyword>
<dbReference type="SUPFAM" id="SSF48295">
    <property type="entry name" value="TrpR-like"/>
    <property type="match status" value="1"/>
</dbReference>
<sequence>MDMTFDEDAHDADGSSHHASQGANTDWHGVAHGTSPDLGGTILVSQRANRRWDPREKARITAESFEAGANVSAVARRHGVSLGLLHYWRRTARDRGAFEPISIIPLAVEGSVAPPREADGIEIEIGGARVHVRGVIDGSALQIVFAALRGQ</sequence>
<organism evidence="2 3">
    <name type="scientific">Sphingomonas populi</name>
    <dbReference type="NCBI Taxonomy" id="2484750"/>
    <lineage>
        <taxon>Bacteria</taxon>
        <taxon>Pseudomonadati</taxon>
        <taxon>Pseudomonadota</taxon>
        <taxon>Alphaproteobacteria</taxon>
        <taxon>Sphingomonadales</taxon>
        <taxon>Sphingomonadaceae</taxon>
        <taxon>Sphingomonas</taxon>
    </lineage>
</organism>
<protein>
    <submittedName>
        <fullName evidence="2">Transposase</fullName>
    </submittedName>
</protein>
<evidence type="ECO:0000313" key="2">
    <source>
        <dbReference type="EMBL" id="RZF59162.1"/>
    </source>
</evidence>
<feature type="region of interest" description="Disordered" evidence="1">
    <location>
        <begin position="1"/>
        <end position="32"/>
    </location>
</feature>
<dbReference type="GO" id="GO:0043565">
    <property type="term" value="F:sequence-specific DNA binding"/>
    <property type="evidence" value="ECO:0007669"/>
    <property type="project" value="InterPro"/>
</dbReference>
<evidence type="ECO:0000256" key="1">
    <source>
        <dbReference type="SAM" id="MobiDB-lite"/>
    </source>
</evidence>
<dbReference type="Proteomes" id="UP000292085">
    <property type="component" value="Unassembled WGS sequence"/>
</dbReference>
<gene>
    <name evidence="2" type="ORF">EWE75_23235</name>
</gene>
<dbReference type="EMBL" id="SGIS01000079">
    <property type="protein sequence ID" value="RZF59162.1"/>
    <property type="molecule type" value="Genomic_DNA"/>
</dbReference>
<dbReference type="PANTHER" id="PTHR37936">
    <property type="entry name" value="TRANSPOSASE INSC FOR INSERTION ELEMENT IS2A-RELATED"/>
    <property type="match status" value="1"/>
</dbReference>
<comment type="caution">
    <text evidence="2">The sequence shown here is derived from an EMBL/GenBank/DDBJ whole genome shotgun (WGS) entry which is preliminary data.</text>
</comment>
<dbReference type="GO" id="GO:0004803">
    <property type="term" value="F:transposase activity"/>
    <property type="evidence" value="ECO:0007669"/>
    <property type="project" value="InterPro"/>
</dbReference>